<dbReference type="InterPro" id="IPR000600">
    <property type="entry name" value="ROK"/>
</dbReference>
<dbReference type="InterPro" id="IPR043129">
    <property type="entry name" value="ATPase_NBD"/>
</dbReference>
<dbReference type="Proteomes" id="UP000269019">
    <property type="component" value="Chromosome"/>
</dbReference>
<accession>A0A3G6J7D5</accession>
<dbReference type="EC" id="2.7.1.63" evidence="2"/>
<name>A0A3G6J7D5_9CORY</name>
<evidence type="ECO:0000313" key="3">
    <source>
        <dbReference type="Proteomes" id="UP000269019"/>
    </source>
</evidence>
<dbReference type="GO" id="GO:0047330">
    <property type="term" value="F:polyphosphate-glucose phosphotransferase activity"/>
    <property type="evidence" value="ECO:0007669"/>
    <property type="project" value="UniProtKB-EC"/>
</dbReference>
<dbReference type="Pfam" id="PF00480">
    <property type="entry name" value="ROK"/>
    <property type="match status" value="1"/>
</dbReference>
<gene>
    <name evidence="2" type="primary">ppgK</name>
    <name evidence="2" type="ORF">CCHOA_06700</name>
</gene>
<comment type="similarity">
    <text evidence="1">Belongs to the ROK (NagC/XylR) family.</text>
</comment>
<dbReference type="AlphaFoldDB" id="A0A3G6J7D5"/>
<organism evidence="2 3">
    <name type="scientific">Corynebacterium choanae</name>
    <dbReference type="NCBI Taxonomy" id="1862358"/>
    <lineage>
        <taxon>Bacteria</taxon>
        <taxon>Bacillati</taxon>
        <taxon>Actinomycetota</taxon>
        <taxon>Actinomycetes</taxon>
        <taxon>Mycobacteriales</taxon>
        <taxon>Corynebacteriaceae</taxon>
        <taxon>Corynebacterium</taxon>
    </lineage>
</organism>
<dbReference type="PANTHER" id="PTHR18964:SF146">
    <property type="entry name" value="POLYPHOSPHATE GLUCOKINASE"/>
    <property type="match status" value="1"/>
</dbReference>
<reference evidence="2 3" key="1">
    <citation type="submission" date="2018-11" db="EMBL/GenBank/DDBJ databases">
        <authorList>
            <person name="Kleinhagauer T."/>
            <person name="Glaeser S.P."/>
            <person name="Spergser J."/>
            <person name="Ruckert C."/>
            <person name="Kaempfer P."/>
            <person name="Busse H.-J."/>
        </authorList>
    </citation>
    <scope>NUCLEOTIDE SEQUENCE [LARGE SCALE GENOMIC DNA]</scope>
    <source>
        <strain evidence="2 3">200CH</strain>
    </source>
</reference>
<keyword evidence="2" id="KW-0418">Kinase</keyword>
<dbReference type="SUPFAM" id="SSF53067">
    <property type="entry name" value="Actin-like ATPase domain"/>
    <property type="match status" value="1"/>
</dbReference>
<dbReference type="NCBIfam" id="NF045942">
    <property type="entry name" value="PolPhglucPhase"/>
    <property type="match status" value="1"/>
</dbReference>
<dbReference type="PANTHER" id="PTHR18964">
    <property type="entry name" value="ROK (REPRESSOR, ORF, KINASE) FAMILY"/>
    <property type="match status" value="1"/>
</dbReference>
<dbReference type="CDD" id="cd24058">
    <property type="entry name" value="ASKHA_NBD_ROK_PPGK"/>
    <property type="match status" value="1"/>
</dbReference>
<evidence type="ECO:0000313" key="2">
    <source>
        <dbReference type="EMBL" id="AZA13732.1"/>
    </source>
</evidence>
<sequence length="306" mass="32178">MLHRVGASGRRRDWKAVAGTGCGTGGVITIRLLIGRHAPAGIALCLQYGAMSENAAAQVGFGIDIGGSGIKGARVDLTTGEFIGERIKILTPKPATPQAVADTVAQIVEQAQWDGPVGITVPSVVTEQTARSAANIDPSWLMTDVQALFRGVLGSDRAISVLNDADAAGLAEVAYGNPQARTGTVLLLTLGTGIGSALLIDGKLFPNTELGHLIVDGQEAEHIASSAVKEREELSYSKWAKRVDKVLREYERLLWPSLFIVGGGISRKAHKWVPKLTVETPVVPAELRNRAGIVGAAMAARDGLQP</sequence>
<dbReference type="EMBL" id="CP033896">
    <property type="protein sequence ID" value="AZA13732.1"/>
    <property type="molecule type" value="Genomic_DNA"/>
</dbReference>
<keyword evidence="2" id="KW-0808">Transferase</keyword>
<dbReference type="Gene3D" id="3.30.420.40">
    <property type="match status" value="2"/>
</dbReference>
<dbReference type="KEGG" id="ccho:CCHOA_06700"/>
<protein>
    <submittedName>
        <fullName evidence="2">Polyphosphate glucokinase</fullName>
        <ecNumber evidence="2">2.7.1.63</ecNumber>
    </submittedName>
</protein>
<evidence type="ECO:0000256" key="1">
    <source>
        <dbReference type="ARBA" id="ARBA00006479"/>
    </source>
</evidence>
<keyword evidence="3" id="KW-1185">Reference proteome</keyword>
<proteinExistence type="inferred from homology"/>